<dbReference type="AlphaFoldDB" id="A0A7R9C370"/>
<evidence type="ECO:0000313" key="3">
    <source>
        <dbReference type="Proteomes" id="UP000678499"/>
    </source>
</evidence>
<dbReference type="EMBL" id="OA897618">
    <property type="protein sequence ID" value="CAD7285485.1"/>
    <property type="molecule type" value="Genomic_DNA"/>
</dbReference>
<feature type="chain" id="PRO_5036403154" evidence="1">
    <location>
        <begin position="27"/>
        <end position="136"/>
    </location>
</feature>
<gene>
    <name evidence="2" type="ORF">NMOB1V02_LOCUS13087</name>
</gene>
<reference evidence="2" key="1">
    <citation type="submission" date="2020-11" db="EMBL/GenBank/DDBJ databases">
        <authorList>
            <person name="Tran Van P."/>
        </authorList>
    </citation>
    <scope>NUCLEOTIDE SEQUENCE</scope>
</reference>
<protein>
    <submittedName>
        <fullName evidence="2">Uncharacterized protein</fullName>
    </submittedName>
</protein>
<evidence type="ECO:0000313" key="2">
    <source>
        <dbReference type="EMBL" id="CAD7285485.1"/>
    </source>
</evidence>
<dbReference type="EMBL" id="CAJPEX010015581">
    <property type="protein sequence ID" value="CAG0925637.1"/>
    <property type="molecule type" value="Genomic_DNA"/>
</dbReference>
<evidence type="ECO:0000256" key="1">
    <source>
        <dbReference type="SAM" id="SignalP"/>
    </source>
</evidence>
<keyword evidence="1" id="KW-0732">Signal</keyword>
<name>A0A7R9C370_9CRUS</name>
<dbReference type="Proteomes" id="UP000678499">
    <property type="component" value="Unassembled WGS sequence"/>
</dbReference>
<sequence length="136" mass="15371">MYLNFPRIFFIFAAFLALFVPSEMLAEDAGVQLNYDSESDQPMNGVSENVAPNFKDFPAFLIQRFRRSPQSSSRTHSSNDVQYRRSNSPLGIEACFCTGDDTRQDEHCICFPGPHGKKFHVCLTFIGVPYCTPIFG</sequence>
<keyword evidence="3" id="KW-1185">Reference proteome</keyword>
<organism evidence="2">
    <name type="scientific">Notodromas monacha</name>
    <dbReference type="NCBI Taxonomy" id="399045"/>
    <lineage>
        <taxon>Eukaryota</taxon>
        <taxon>Metazoa</taxon>
        <taxon>Ecdysozoa</taxon>
        <taxon>Arthropoda</taxon>
        <taxon>Crustacea</taxon>
        <taxon>Oligostraca</taxon>
        <taxon>Ostracoda</taxon>
        <taxon>Podocopa</taxon>
        <taxon>Podocopida</taxon>
        <taxon>Cypridocopina</taxon>
        <taxon>Cypridoidea</taxon>
        <taxon>Cyprididae</taxon>
        <taxon>Notodromas</taxon>
    </lineage>
</organism>
<accession>A0A7R9C370</accession>
<feature type="signal peptide" evidence="1">
    <location>
        <begin position="1"/>
        <end position="26"/>
    </location>
</feature>
<proteinExistence type="predicted"/>